<evidence type="ECO:0000256" key="6">
    <source>
        <dbReference type="ARBA" id="ARBA00022679"/>
    </source>
</evidence>
<dbReference type="GO" id="GO:0000307">
    <property type="term" value="C:cyclin-dependent protein kinase holoenzyme complex"/>
    <property type="evidence" value="ECO:0007669"/>
    <property type="project" value="EnsemblFungi"/>
</dbReference>
<dbReference type="InterPro" id="IPR000719">
    <property type="entry name" value="Prot_kinase_dom"/>
</dbReference>
<dbReference type="GO" id="GO:0008353">
    <property type="term" value="F:RNA polymerase II CTD heptapeptide repeat kinase activity"/>
    <property type="evidence" value="ECO:0007669"/>
    <property type="project" value="UniProtKB-EC"/>
</dbReference>
<dbReference type="InterPro" id="IPR011009">
    <property type="entry name" value="Kinase-like_dom_sf"/>
</dbReference>
<dbReference type="EMBL" id="LLZZ01000114">
    <property type="protein sequence ID" value="KTB05217.1"/>
    <property type="molecule type" value="Genomic_DNA"/>
</dbReference>
<dbReference type="SUPFAM" id="SSF56112">
    <property type="entry name" value="Protein kinase-like (PK-like)"/>
    <property type="match status" value="1"/>
</dbReference>
<dbReference type="GO" id="GO:0005524">
    <property type="term" value="F:ATP binding"/>
    <property type="evidence" value="ECO:0007669"/>
    <property type="project" value="UniProtKB-UniRule"/>
</dbReference>
<evidence type="ECO:0000313" key="15">
    <source>
        <dbReference type="EMBL" id="KTB05217.1"/>
    </source>
</evidence>
<dbReference type="Gene3D" id="3.30.200.20">
    <property type="entry name" value="Phosphorylase Kinase, domain 1"/>
    <property type="match status" value="1"/>
</dbReference>
<organism evidence="15 16">
    <name type="scientific">Candida glabrata</name>
    <name type="common">Yeast</name>
    <name type="synonym">Torulopsis glabrata</name>
    <dbReference type="NCBI Taxonomy" id="5478"/>
    <lineage>
        <taxon>Eukaryota</taxon>
        <taxon>Fungi</taxon>
        <taxon>Dikarya</taxon>
        <taxon>Ascomycota</taxon>
        <taxon>Saccharomycotina</taxon>
        <taxon>Saccharomycetes</taxon>
        <taxon>Saccharomycetales</taxon>
        <taxon>Saccharomycetaceae</taxon>
        <taxon>Nakaseomyces</taxon>
    </lineage>
</organism>
<feature type="compositionally biased region" description="Polar residues" evidence="13">
    <location>
        <begin position="582"/>
        <end position="594"/>
    </location>
</feature>
<evidence type="ECO:0000256" key="4">
    <source>
        <dbReference type="ARBA" id="ARBA00012425"/>
    </source>
</evidence>
<keyword evidence="10" id="KW-0539">Nucleus</keyword>
<name>A0A0W0E143_CANGB</name>
<dbReference type="PROSITE" id="PS00108">
    <property type="entry name" value="PROTEIN_KINASE_ST"/>
    <property type="match status" value="1"/>
</dbReference>
<feature type="compositionally biased region" description="Basic and acidic residues" evidence="13">
    <location>
        <begin position="432"/>
        <end position="443"/>
    </location>
</feature>
<feature type="compositionally biased region" description="Polar residues" evidence="13">
    <location>
        <begin position="494"/>
        <end position="516"/>
    </location>
</feature>
<dbReference type="VEuPathDB" id="FungiDB:B1J91_I08349g"/>
<evidence type="ECO:0000256" key="10">
    <source>
        <dbReference type="ARBA" id="ARBA00023242"/>
    </source>
</evidence>
<gene>
    <name evidence="15" type="ORF">AO440_002695</name>
</gene>
<evidence type="ECO:0000256" key="8">
    <source>
        <dbReference type="ARBA" id="ARBA00022777"/>
    </source>
</evidence>
<comment type="subcellular location">
    <subcellularLocation>
        <location evidence="1">Nucleus</location>
    </subcellularLocation>
</comment>
<evidence type="ECO:0000256" key="12">
    <source>
        <dbReference type="PROSITE-ProRule" id="PRU10141"/>
    </source>
</evidence>
<evidence type="ECO:0000259" key="14">
    <source>
        <dbReference type="PROSITE" id="PS50011"/>
    </source>
</evidence>
<dbReference type="VEuPathDB" id="FungiDB:GWK60_I03839"/>
<dbReference type="PANTHER" id="PTHR24056">
    <property type="entry name" value="CELL DIVISION PROTEIN KINASE"/>
    <property type="match status" value="1"/>
</dbReference>
<sequence length="667" mass="75934">MSQENSNVPALKRTESKYKIGRVKSLPTVQIDEKTGDSYIELAPRSEGKIYGCTTFQGNYKEEEKLGQGTFGEVYKGLHLQTQRKVAMKRIIVNQENDLFPITAQREITILKRLNHKNIIKLLEMVYDFPPESNNKDYAQFNQNNSANPPAVPKKFFYMILPYMVADLSGILHNPRIELKMADIKNMMKQILEGVNFIHCSKFMHRDIKTANLLIDHNGVLKLADFGLARQYYGSPPNIKFPGSAGSGAKYTSVVVTRWYRAPELVLGDKYYTTAVDIWGVGCVFAEFFEKKPILQGKTDIDQGHVIFKLMGTPDERTWELAKYLPGAELTKTEYKSTIDERFGKHLTPTGLSFLKGLLALDPYKRLTAMSAMKHPFFQEEPLAADRLTLPCEESHEADIKRYKEELHEAMSQKGPSAPPGHIKEATPSPAKFEKKSGIKREQPYQSNQKNDQYPIKRQKFNQNPSVPHPQPKANRYGGSSLPSGPKYGRYEGNSHSGSLRNRITPSNMGTHSNPRAENMGSKPYQNEGRYSSNEDRKNGYNRGYSSSVNSRYNNRAAFSETEDQSITTTTLNRYRHKGYHDNNQSQTRLQGHSSLPGKPTSKYNSTQTNIPYRRTEIPNPNEYNASKLGSQDTKKNDYPKHSETQKQQNNEEKKIHSEQKDIADLY</sequence>
<dbReference type="VEuPathDB" id="FungiDB:CAGL0I08349g"/>
<reference evidence="15 16" key="1">
    <citation type="submission" date="2015-10" db="EMBL/GenBank/DDBJ databases">
        <title>Draft genomes sequences of Candida glabrata isolates 1A, 1B, 2A, 2B, 3A and 3B.</title>
        <authorList>
            <person name="Haavelsrud O.E."/>
            <person name="Gaustad P."/>
        </authorList>
    </citation>
    <scope>NUCLEOTIDE SEQUENCE [LARGE SCALE GENOMIC DNA]</scope>
    <source>
        <strain evidence="15">910700640</strain>
    </source>
</reference>
<keyword evidence="5" id="KW-0723">Serine/threonine-protein kinase</keyword>
<dbReference type="PROSITE" id="PS00107">
    <property type="entry name" value="PROTEIN_KINASE_ATP"/>
    <property type="match status" value="1"/>
</dbReference>
<evidence type="ECO:0000313" key="16">
    <source>
        <dbReference type="Proteomes" id="UP000054886"/>
    </source>
</evidence>
<dbReference type="GO" id="GO:0004693">
    <property type="term" value="F:cyclin-dependent protein serine/threonine kinase activity"/>
    <property type="evidence" value="ECO:0007669"/>
    <property type="project" value="UniProtKB-EC"/>
</dbReference>
<feature type="compositionally biased region" description="Basic and acidic residues" evidence="13">
    <location>
        <begin position="633"/>
        <end position="667"/>
    </location>
</feature>
<evidence type="ECO:0000256" key="1">
    <source>
        <dbReference type="ARBA" id="ARBA00004123"/>
    </source>
</evidence>
<dbReference type="EC" id="2.7.11.23" evidence="3"/>
<dbReference type="FunFam" id="1.10.510.10:FF:000624">
    <property type="entry name" value="Mitogen-activated protein kinase"/>
    <property type="match status" value="1"/>
</dbReference>
<dbReference type="PANTHER" id="PTHR24056:SF233">
    <property type="entry name" value="CYCLIN-DEPENDENT KINASE 9"/>
    <property type="match status" value="1"/>
</dbReference>
<evidence type="ECO:0000256" key="5">
    <source>
        <dbReference type="ARBA" id="ARBA00022527"/>
    </source>
</evidence>
<dbReference type="GO" id="GO:0032968">
    <property type="term" value="P:positive regulation of transcription elongation by RNA polymerase II"/>
    <property type="evidence" value="ECO:0007669"/>
    <property type="project" value="EnsemblFungi"/>
</dbReference>
<dbReference type="SMART" id="SM00220">
    <property type="entry name" value="S_TKc"/>
    <property type="match status" value="1"/>
</dbReference>
<dbReference type="GO" id="GO:0005634">
    <property type="term" value="C:nucleus"/>
    <property type="evidence" value="ECO:0007669"/>
    <property type="project" value="UniProtKB-SubCell"/>
</dbReference>
<keyword evidence="8 15" id="KW-0418">Kinase</keyword>
<dbReference type="InterPro" id="IPR050108">
    <property type="entry name" value="CDK"/>
</dbReference>
<dbReference type="Proteomes" id="UP000054886">
    <property type="component" value="Unassembled WGS sequence"/>
</dbReference>
<evidence type="ECO:0000256" key="3">
    <source>
        <dbReference type="ARBA" id="ARBA00012409"/>
    </source>
</evidence>
<feature type="compositionally biased region" description="Polar residues" evidence="13">
    <location>
        <begin position="602"/>
        <end position="611"/>
    </location>
</feature>
<keyword evidence="7 12" id="KW-0547">Nucleotide-binding</keyword>
<evidence type="ECO:0000256" key="9">
    <source>
        <dbReference type="ARBA" id="ARBA00022840"/>
    </source>
</evidence>
<dbReference type="InterPro" id="IPR017441">
    <property type="entry name" value="Protein_kinase_ATP_BS"/>
</dbReference>
<feature type="region of interest" description="Disordered" evidence="13">
    <location>
        <begin position="408"/>
        <end position="667"/>
    </location>
</feature>
<keyword evidence="6" id="KW-0808">Transferase</keyword>
<keyword evidence="9 12" id="KW-0067">ATP-binding</keyword>
<dbReference type="Pfam" id="PF00069">
    <property type="entry name" value="Pkinase"/>
    <property type="match status" value="1"/>
</dbReference>
<dbReference type="AlphaFoldDB" id="A0A0W0E143"/>
<dbReference type="InterPro" id="IPR008271">
    <property type="entry name" value="Ser/Thr_kinase_AS"/>
</dbReference>
<proteinExistence type="inferred from homology"/>
<evidence type="ECO:0000256" key="13">
    <source>
        <dbReference type="SAM" id="MobiDB-lite"/>
    </source>
</evidence>
<feature type="domain" description="Protein kinase" evidence="14">
    <location>
        <begin position="60"/>
        <end position="378"/>
    </location>
</feature>
<evidence type="ECO:0000256" key="11">
    <source>
        <dbReference type="ARBA" id="ARBA00041018"/>
    </source>
</evidence>
<evidence type="ECO:0000256" key="7">
    <source>
        <dbReference type="ARBA" id="ARBA00022741"/>
    </source>
</evidence>
<feature type="binding site" evidence="12">
    <location>
        <position position="89"/>
    </location>
    <ligand>
        <name>ATP</name>
        <dbReference type="ChEBI" id="CHEBI:30616"/>
    </ligand>
</feature>
<feature type="compositionally biased region" description="Polar residues" evidence="13">
    <location>
        <begin position="622"/>
        <end position="632"/>
    </location>
</feature>
<comment type="similarity">
    <text evidence="2">Belongs to the protein kinase superfamily. CMGC Ser/Thr protein kinase family. CDC2/CDKX subfamily.</text>
</comment>
<dbReference type="GO" id="GO:0006368">
    <property type="term" value="P:transcription elongation by RNA polymerase II"/>
    <property type="evidence" value="ECO:0007669"/>
    <property type="project" value="EnsemblFungi"/>
</dbReference>
<dbReference type="Gene3D" id="1.10.510.10">
    <property type="entry name" value="Transferase(Phosphotransferase) domain 1"/>
    <property type="match status" value="1"/>
</dbReference>
<dbReference type="EC" id="2.7.11.22" evidence="4"/>
<comment type="caution">
    <text evidence="15">The sequence shown here is derived from an EMBL/GenBank/DDBJ whole genome shotgun (WGS) entry which is preliminary data.</text>
</comment>
<evidence type="ECO:0000256" key="2">
    <source>
        <dbReference type="ARBA" id="ARBA00006485"/>
    </source>
</evidence>
<dbReference type="VEuPathDB" id="FungiDB:GVI51_I08195"/>
<accession>A0A0W0E143</accession>
<protein>
    <recommendedName>
        <fullName evidence="11">Serine/threonine-protein kinase BUR1</fullName>
        <ecNumber evidence="4">2.7.11.22</ecNumber>
        <ecNumber evidence="3">2.7.11.23</ecNumber>
    </recommendedName>
</protein>
<feature type="compositionally biased region" description="Low complexity" evidence="13">
    <location>
        <begin position="541"/>
        <end position="556"/>
    </location>
</feature>
<dbReference type="PROSITE" id="PS50011">
    <property type="entry name" value="PROTEIN_KINASE_DOM"/>
    <property type="match status" value="1"/>
</dbReference>